<evidence type="ECO:0000313" key="2">
    <source>
        <dbReference type="EMBL" id="QJA47297.1"/>
    </source>
</evidence>
<dbReference type="AlphaFoldDB" id="A0A6H1ZJ03"/>
<reference evidence="2" key="1">
    <citation type="submission" date="2020-03" db="EMBL/GenBank/DDBJ databases">
        <title>The deep terrestrial virosphere.</title>
        <authorList>
            <person name="Holmfeldt K."/>
            <person name="Nilsson E."/>
            <person name="Simone D."/>
            <person name="Lopez-Fernandez M."/>
            <person name="Wu X."/>
            <person name="de Brujin I."/>
            <person name="Lundin D."/>
            <person name="Andersson A."/>
            <person name="Bertilsson S."/>
            <person name="Dopson M."/>
        </authorList>
    </citation>
    <scope>NUCLEOTIDE SEQUENCE</scope>
    <source>
        <strain evidence="3">MM415B01374</strain>
        <strain evidence="2">TM448A00646</strain>
        <strain evidence="4">TM448B00781</strain>
    </source>
</reference>
<keyword evidence="1" id="KW-0472">Membrane</keyword>
<dbReference type="EMBL" id="MT141351">
    <property type="protein sequence ID" value="QJA59013.1"/>
    <property type="molecule type" value="Genomic_DNA"/>
</dbReference>
<dbReference type="EMBL" id="MT144039">
    <property type="protein sequence ID" value="QJA47297.1"/>
    <property type="molecule type" value="Genomic_DNA"/>
</dbReference>
<feature type="transmembrane region" description="Helical" evidence="1">
    <location>
        <begin position="31"/>
        <end position="51"/>
    </location>
</feature>
<proteinExistence type="predicted"/>
<evidence type="ECO:0000313" key="4">
    <source>
        <dbReference type="EMBL" id="QJH96615.1"/>
    </source>
</evidence>
<evidence type="ECO:0000256" key="1">
    <source>
        <dbReference type="SAM" id="Phobius"/>
    </source>
</evidence>
<dbReference type="EMBL" id="MT144657">
    <property type="protein sequence ID" value="QJH96615.1"/>
    <property type="molecule type" value="Genomic_DNA"/>
</dbReference>
<feature type="transmembrane region" description="Helical" evidence="1">
    <location>
        <begin position="7"/>
        <end position="25"/>
    </location>
</feature>
<name>A0A6H1ZJ03_9ZZZZ</name>
<keyword evidence="1" id="KW-0812">Transmembrane</keyword>
<sequence>MNKRNMDFEAWICLIALIFLFAAYFVPLPILAVRVIGAVVALVFGVFGALYVRGDDKGRDWRGSFLPFAMGLSGLRLLLP</sequence>
<accession>A0A6H1ZJ03</accession>
<organism evidence="2">
    <name type="scientific">viral metagenome</name>
    <dbReference type="NCBI Taxonomy" id="1070528"/>
    <lineage>
        <taxon>unclassified sequences</taxon>
        <taxon>metagenomes</taxon>
        <taxon>organismal metagenomes</taxon>
    </lineage>
</organism>
<protein>
    <submittedName>
        <fullName evidence="2">Uncharacterized protein</fullName>
    </submittedName>
</protein>
<keyword evidence="1" id="KW-1133">Transmembrane helix</keyword>
<gene>
    <name evidence="3" type="ORF">MM415B01374_0003</name>
    <name evidence="2" type="ORF">TM448A00646_0003</name>
    <name evidence="4" type="ORF">TM448B00781_0003</name>
</gene>
<evidence type="ECO:0000313" key="3">
    <source>
        <dbReference type="EMBL" id="QJA59013.1"/>
    </source>
</evidence>